<dbReference type="AlphaFoldDB" id="A0A8J5WEC1"/>
<evidence type="ECO:0000313" key="2">
    <source>
        <dbReference type="EMBL" id="KAG8088310.1"/>
    </source>
</evidence>
<comment type="caution">
    <text evidence="2">The sequence shown here is derived from an EMBL/GenBank/DDBJ whole genome shotgun (WGS) entry which is preliminary data.</text>
</comment>
<feature type="region of interest" description="Disordered" evidence="1">
    <location>
        <begin position="69"/>
        <end position="94"/>
    </location>
</feature>
<organism evidence="2 3">
    <name type="scientific">Zizania palustris</name>
    <name type="common">Northern wild rice</name>
    <dbReference type="NCBI Taxonomy" id="103762"/>
    <lineage>
        <taxon>Eukaryota</taxon>
        <taxon>Viridiplantae</taxon>
        <taxon>Streptophyta</taxon>
        <taxon>Embryophyta</taxon>
        <taxon>Tracheophyta</taxon>
        <taxon>Spermatophyta</taxon>
        <taxon>Magnoliopsida</taxon>
        <taxon>Liliopsida</taxon>
        <taxon>Poales</taxon>
        <taxon>Poaceae</taxon>
        <taxon>BOP clade</taxon>
        <taxon>Oryzoideae</taxon>
        <taxon>Oryzeae</taxon>
        <taxon>Zizaniinae</taxon>
        <taxon>Zizania</taxon>
    </lineage>
</organism>
<keyword evidence="3" id="KW-1185">Reference proteome</keyword>
<evidence type="ECO:0000256" key="1">
    <source>
        <dbReference type="SAM" id="MobiDB-lite"/>
    </source>
</evidence>
<proteinExistence type="predicted"/>
<reference evidence="2" key="1">
    <citation type="journal article" date="2021" name="bioRxiv">
        <title>Whole Genome Assembly and Annotation of Northern Wild Rice, Zizania palustris L., Supports a Whole Genome Duplication in the Zizania Genus.</title>
        <authorList>
            <person name="Haas M."/>
            <person name="Kono T."/>
            <person name="Macchietto M."/>
            <person name="Millas R."/>
            <person name="McGilp L."/>
            <person name="Shao M."/>
            <person name="Duquette J."/>
            <person name="Hirsch C.N."/>
            <person name="Kimball J."/>
        </authorList>
    </citation>
    <scope>NUCLEOTIDE SEQUENCE</scope>
    <source>
        <tissue evidence="2">Fresh leaf tissue</tissue>
    </source>
</reference>
<evidence type="ECO:0000313" key="3">
    <source>
        <dbReference type="Proteomes" id="UP000729402"/>
    </source>
</evidence>
<accession>A0A8J5WEC1</accession>
<feature type="region of interest" description="Disordered" evidence="1">
    <location>
        <begin position="1"/>
        <end position="22"/>
    </location>
</feature>
<dbReference type="EMBL" id="JAAALK010000082">
    <property type="protein sequence ID" value="KAG8088310.1"/>
    <property type="molecule type" value="Genomic_DNA"/>
</dbReference>
<sequence length="94" mass="10961">MARNMENDDDSDTLSLEDLPEEDHAELEARVKELRDHILRRYVKVGDTFVKHDARSVIVATPIKRSYAWSKSKDKDKSKDNLEKNADERSFGKR</sequence>
<reference evidence="2" key="2">
    <citation type="submission" date="2021-02" db="EMBL/GenBank/DDBJ databases">
        <authorList>
            <person name="Kimball J.A."/>
            <person name="Haas M.W."/>
            <person name="Macchietto M."/>
            <person name="Kono T."/>
            <person name="Duquette J."/>
            <person name="Shao M."/>
        </authorList>
    </citation>
    <scope>NUCLEOTIDE SEQUENCE</scope>
    <source>
        <tissue evidence="2">Fresh leaf tissue</tissue>
    </source>
</reference>
<dbReference type="Proteomes" id="UP000729402">
    <property type="component" value="Unassembled WGS sequence"/>
</dbReference>
<protein>
    <submittedName>
        <fullName evidence="2">Uncharacterized protein</fullName>
    </submittedName>
</protein>
<feature type="compositionally biased region" description="Basic and acidic residues" evidence="1">
    <location>
        <begin position="71"/>
        <end position="94"/>
    </location>
</feature>
<gene>
    <name evidence="2" type="ORF">GUJ93_ZPchr0010g9365</name>
</gene>
<name>A0A8J5WEC1_ZIZPA</name>